<accession>A0A8B7QY97</accession>
<dbReference type="AlphaFoldDB" id="A0A8B7QY97"/>
<reference evidence="3" key="1">
    <citation type="submission" date="2025-08" db="UniProtKB">
        <authorList>
            <consortium name="RefSeq"/>
        </authorList>
    </citation>
    <scope>IDENTIFICATION</scope>
    <source>
        <tissue evidence="3">Muscle</tissue>
    </source>
</reference>
<feature type="region of interest" description="Disordered" evidence="1">
    <location>
        <begin position="1"/>
        <end position="27"/>
    </location>
</feature>
<gene>
    <name evidence="3" type="primary">LOC109380500</name>
</gene>
<feature type="compositionally biased region" description="Basic and acidic residues" evidence="1">
    <location>
        <begin position="9"/>
        <end position="23"/>
    </location>
</feature>
<proteinExistence type="predicted"/>
<keyword evidence="2" id="KW-1185">Reference proteome</keyword>
<organism evidence="2 3">
    <name type="scientific">Hipposideros armiger</name>
    <name type="common">Great Himalayan leaf-nosed bat</name>
    <dbReference type="NCBI Taxonomy" id="186990"/>
    <lineage>
        <taxon>Eukaryota</taxon>
        <taxon>Metazoa</taxon>
        <taxon>Chordata</taxon>
        <taxon>Craniata</taxon>
        <taxon>Vertebrata</taxon>
        <taxon>Euteleostomi</taxon>
        <taxon>Mammalia</taxon>
        <taxon>Eutheria</taxon>
        <taxon>Laurasiatheria</taxon>
        <taxon>Chiroptera</taxon>
        <taxon>Yinpterochiroptera</taxon>
        <taxon>Rhinolophoidea</taxon>
        <taxon>Hipposideridae</taxon>
        <taxon>Hipposideros</taxon>
    </lineage>
</organism>
<protein>
    <submittedName>
        <fullName evidence="3">Uncharacterized protein LOC109380500</fullName>
    </submittedName>
</protein>
<evidence type="ECO:0000313" key="3">
    <source>
        <dbReference type="RefSeq" id="XP_019493661.1"/>
    </source>
</evidence>
<feature type="compositionally biased region" description="Polar residues" evidence="1">
    <location>
        <begin position="164"/>
        <end position="182"/>
    </location>
</feature>
<dbReference type="GeneID" id="109380500"/>
<dbReference type="KEGG" id="hai:109380500"/>
<dbReference type="Proteomes" id="UP000694851">
    <property type="component" value="Unplaced"/>
</dbReference>
<dbReference type="RefSeq" id="XP_019493661.1">
    <property type="nucleotide sequence ID" value="XM_019638116.1"/>
</dbReference>
<evidence type="ECO:0000256" key="1">
    <source>
        <dbReference type="SAM" id="MobiDB-lite"/>
    </source>
</evidence>
<evidence type="ECO:0000313" key="2">
    <source>
        <dbReference type="Proteomes" id="UP000694851"/>
    </source>
</evidence>
<feature type="region of interest" description="Disordered" evidence="1">
    <location>
        <begin position="162"/>
        <end position="182"/>
    </location>
</feature>
<sequence length="226" mass="24232">MTLLRGPGRLRDPSLRNHEEPRLGRSFSPRVTRYLNSSDSHATHARLLAEKLKMSRDTGQRKGLCSWPDRPFSLRTHPATAIGGELAGVTRAASSPTWLVAEAGWQLGPSAGTPYMSPHEAWTPPHGRWVTGQHARGSQEELSCPLQPSLGRHTAELPLGCPTDTVTEPQAASWKPTSPRTFPLNPASSTLLTAANVTSTTSIATVGNSAPRHLQAPVDTTASESA</sequence>
<name>A0A8B7QY97_HIPAR</name>